<comment type="subunit">
    <text evidence="6">Heterotrimer of A, B and C subunits.</text>
</comment>
<dbReference type="Pfam" id="PF01425">
    <property type="entry name" value="Amidase"/>
    <property type="match status" value="1"/>
</dbReference>
<dbReference type="HAMAP" id="MF_00120">
    <property type="entry name" value="GatA"/>
    <property type="match status" value="1"/>
</dbReference>
<organism evidence="8 9">
    <name type="scientific">Ruminococcus flavefaciens</name>
    <dbReference type="NCBI Taxonomy" id="1265"/>
    <lineage>
        <taxon>Bacteria</taxon>
        <taxon>Bacillati</taxon>
        <taxon>Bacillota</taxon>
        <taxon>Clostridia</taxon>
        <taxon>Eubacteriales</taxon>
        <taxon>Oscillospiraceae</taxon>
        <taxon>Ruminococcus</taxon>
    </lineage>
</organism>
<dbReference type="Proteomes" id="UP000183190">
    <property type="component" value="Unassembled WGS sequence"/>
</dbReference>
<dbReference type="AlphaFoldDB" id="A0A1H6HTC0"/>
<keyword evidence="1 6" id="KW-0436">Ligase</keyword>
<name>A0A1H6HTC0_RUMFL</name>
<dbReference type="GO" id="GO:0050567">
    <property type="term" value="F:glutaminyl-tRNA synthase (glutamine-hydrolyzing) activity"/>
    <property type="evidence" value="ECO:0007669"/>
    <property type="project" value="UniProtKB-UniRule"/>
</dbReference>
<dbReference type="EC" id="6.3.5.7" evidence="6"/>
<dbReference type="InterPro" id="IPR023631">
    <property type="entry name" value="Amidase_dom"/>
</dbReference>
<protein>
    <recommendedName>
        <fullName evidence="6">Glutamyl-tRNA(Gln) amidotransferase subunit A</fullName>
        <shortName evidence="6">Glu-ADT subunit A</shortName>
        <ecNumber evidence="6">6.3.5.7</ecNumber>
    </recommendedName>
</protein>
<feature type="active site" description="Acyl-ester intermediate" evidence="6">
    <location>
        <position position="177"/>
    </location>
</feature>
<evidence type="ECO:0000256" key="3">
    <source>
        <dbReference type="ARBA" id="ARBA00022840"/>
    </source>
</evidence>
<evidence type="ECO:0000256" key="4">
    <source>
        <dbReference type="ARBA" id="ARBA00022917"/>
    </source>
</evidence>
<keyword evidence="8" id="KW-0808">Transferase</keyword>
<dbReference type="InterPro" id="IPR000120">
    <property type="entry name" value="Amidase"/>
</dbReference>
<dbReference type="PANTHER" id="PTHR11895">
    <property type="entry name" value="TRANSAMIDASE"/>
    <property type="match status" value="1"/>
</dbReference>
<dbReference type="NCBIfam" id="TIGR00132">
    <property type="entry name" value="gatA"/>
    <property type="match status" value="1"/>
</dbReference>
<comment type="function">
    <text evidence="5 6">Allows the formation of correctly charged Gln-tRNA(Gln) through the transamidation of misacylated Glu-tRNA(Gln) in organisms which lack glutaminyl-tRNA synthetase. The reaction takes place in the presence of glutamine and ATP through an activated gamma-phospho-Glu-tRNA(Gln).</text>
</comment>
<dbReference type="GO" id="GO:0016740">
    <property type="term" value="F:transferase activity"/>
    <property type="evidence" value="ECO:0007669"/>
    <property type="project" value="UniProtKB-KW"/>
</dbReference>
<evidence type="ECO:0000256" key="5">
    <source>
        <dbReference type="ARBA" id="ARBA00025295"/>
    </source>
</evidence>
<dbReference type="InterPro" id="IPR004412">
    <property type="entry name" value="GatA"/>
</dbReference>
<evidence type="ECO:0000256" key="6">
    <source>
        <dbReference type="HAMAP-Rule" id="MF_00120"/>
    </source>
</evidence>
<sequence length="477" mass="51060">MRLCDNTALELAQMLRKKQCSAKEIYLDTLQRAIEKQDTLNAYITFNDDAEKAAEAVDRKIAEGKELPLIAGIPIAVKDNISTKGSRTTCASKMLCDYIPPYDAFVIEKIKNAGGVIIGKSNMDEFAMGSASDTGYFGAVRNPVDCNYSAGGSSGGSAAAAASGGAVLSLGSDTGGSVRQPASLCGVVGFCPSYGTVSRYGLIAFASSLDRIGTIGRTVKDTHLLHNIIYDADIKDVTAFYKNYSFNLKGALNGVKIGVIKELMSCYMEDDVRSSFMSAIKLMEENGSVVKEISLPDIKAAVNAYYIISSAEASSNLARYDGIRYGYRSEKCGSLSEMYKNSRSEGFGDEVKRRIMLGTFVLSEGFCDDYYKRAASLRRSLCAGFDEAFQQCDIIAAPVYPKAGFKLGESAVPAEVYSADIFTVPSSLAGLPAISVPCGKNKEGLPIGLQLIGSRFCDNKVFDAAYGYELIGGGYNG</sequence>
<feature type="active site" description="Charge relay system" evidence="6">
    <location>
        <position position="78"/>
    </location>
</feature>
<dbReference type="OrthoDB" id="9811471at2"/>
<keyword evidence="2 6" id="KW-0547">Nucleotide-binding</keyword>
<dbReference type="GO" id="GO:0006412">
    <property type="term" value="P:translation"/>
    <property type="evidence" value="ECO:0007669"/>
    <property type="project" value="UniProtKB-UniRule"/>
</dbReference>
<dbReference type="InterPro" id="IPR036928">
    <property type="entry name" value="AS_sf"/>
</dbReference>
<reference evidence="8 9" key="1">
    <citation type="submission" date="2016-10" db="EMBL/GenBank/DDBJ databases">
        <authorList>
            <person name="de Groot N.N."/>
        </authorList>
    </citation>
    <scope>NUCLEOTIDE SEQUENCE [LARGE SCALE GENOMIC DNA]</scope>
    <source>
        <strain evidence="8 9">YAD2003</strain>
    </source>
</reference>
<gene>
    <name evidence="6" type="primary">gatA</name>
    <name evidence="8" type="ORF">SAMN02910265_00111</name>
</gene>
<dbReference type="GO" id="GO:0005524">
    <property type="term" value="F:ATP binding"/>
    <property type="evidence" value="ECO:0007669"/>
    <property type="project" value="UniProtKB-KW"/>
</dbReference>
<feature type="active site" description="Charge relay system" evidence="6">
    <location>
        <position position="153"/>
    </location>
</feature>
<dbReference type="RefSeq" id="WP_074713969.1">
    <property type="nucleotide sequence ID" value="NZ_FNWV01000001.1"/>
</dbReference>
<dbReference type="PANTHER" id="PTHR11895:SF151">
    <property type="entry name" value="GLUTAMYL-TRNA(GLN) AMIDOTRANSFERASE SUBUNIT A"/>
    <property type="match status" value="1"/>
</dbReference>
<dbReference type="GO" id="GO:0030956">
    <property type="term" value="C:glutamyl-tRNA(Gln) amidotransferase complex"/>
    <property type="evidence" value="ECO:0007669"/>
    <property type="project" value="InterPro"/>
</dbReference>
<evidence type="ECO:0000313" key="8">
    <source>
        <dbReference type="EMBL" id="SEH37395.1"/>
    </source>
</evidence>
<dbReference type="Gene3D" id="3.90.1300.10">
    <property type="entry name" value="Amidase signature (AS) domain"/>
    <property type="match status" value="1"/>
</dbReference>
<dbReference type="EMBL" id="FNWV01000001">
    <property type="protein sequence ID" value="SEH37395.1"/>
    <property type="molecule type" value="Genomic_DNA"/>
</dbReference>
<keyword evidence="3 6" id="KW-0067">ATP-binding</keyword>
<dbReference type="SUPFAM" id="SSF75304">
    <property type="entry name" value="Amidase signature (AS) enzymes"/>
    <property type="match status" value="1"/>
</dbReference>
<comment type="similarity">
    <text evidence="6">Belongs to the amidase family. GatA subfamily.</text>
</comment>
<accession>A0A1H6HTC0</accession>
<evidence type="ECO:0000256" key="2">
    <source>
        <dbReference type="ARBA" id="ARBA00022741"/>
    </source>
</evidence>
<evidence type="ECO:0000256" key="1">
    <source>
        <dbReference type="ARBA" id="ARBA00022598"/>
    </source>
</evidence>
<proteinExistence type="inferred from homology"/>
<evidence type="ECO:0000259" key="7">
    <source>
        <dbReference type="Pfam" id="PF01425"/>
    </source>
</evidence>
<feature type="domain" description="Amidase" evidence="7">
    <location>
        <begin position="28"/>
        <end position="461"/>
    </location>
</feature>
<evidence type="ECO:0000313" key="9">
    <source>
        <dbReference type="Proteomes" id="UP000183190"/>
    </source>
</evidence>
<keyword evidence="4 6" id="KW-0648">Protein biosynthesis</keyword>
<comment type="catalytic activity">
    <reaction evidence="6">
        <text>L-glutamyl-tRNA(Gln) + L-glutamine + ATP + H2O = L-glutaminyl-tRNA(Gln) + L-glutamate + ADP + phosphate + H(+)</text>
        <dbReference type="Rhea" id="RHEA:17521"/>
        <dbReference type="Rhea" id="RHEA-COMP:9681"/>
        <dbReference type="Rhea" id="RHEA-COMP:9684"/>
        <dbReference type="ChEBI" id="CHEBI:15377"/>
        <dbReference type="ChEBI" id="CHEBI:15378"/>
        <dbReference type="ChEBI" id="CHEBI:29985"/>
        <dbReference type="ChEBI" id="CHEBI:30616"/>
        <dbReference type="ChEBI" id="CHEBI:43474"/>
        <dbReference type="ChEBI" id="CHEBI:58359"/>
        <dbReference type="ChEBI" id="CHEBI:78520"/>
        <dbReference type="ChEBI" id="CHEBI:78521"/>
        <dbReference type="ChEBI" id="CHEBI:456216"/>
        <dbReference type="EC" id="6.3.5.7"/>
    </reaction>
</comment>